<evidence type="ECO:0000256" key="3">
    <source>
        <dbReference type="ARBA" id="ARBA00022691"/>
    </source>
</evidence>
<feature type="region of interest" description="Disordered" evidence="5">
    <location>
        <begin position="169"/>
        <end position="189"/>
    </location>
</feature>
<dbReference type="PANTHER" id="PTHR10509:SF14">
    <property type="entry name" value="CAFFEOYL-COA O-METHYLTRANSFERASE 3-RELATED"/>
    <property type="match status" value="1"/>
</dbReference>
<dbReference type="Gene3D" id="3.40.50.150">
    <property type="entry name" value="Vaccinia Virus protein VP39"/>
    <property type="match status" value="1"/>
</dbReference>
<dbReference type="STRING" id="56484.A0A1Y2F155"/>
<evidence type="ECO:0000256" key="2">
    <source>
        <dbReference type="ARBA" id="ARBA00022679"/>
    </source>
</evidence>
<dbReference type="EMBL" id="MCFI01000022">
    <property type="protein sequence ID" value="ORY76695.1"/>
    <property type="molecule type" value="Genomic_DNA"/>
</dbReference>
<accession>A0A1Y2F155</accession>
<dbReference type="PROSITE" id="PS51682">
    <property type="entry name" value="SAM_OMT_I"/>
    <property type="match status" value="1"/>
</dbReference>
<protein>
    <submittedName>
        <fullName evidence="6">S-adenosyl-L-methionine-dependent methyltransferase</fullName>
    </submittedName>
</protein>
<dbReference type="InterPro" id="IPR050362">
    <property type="entry name" value="Cation-dep_OMT"/>
</dbReference>
<name>A0A1Y2F155_PROLT</name>
<dbReference type="Proteomes" id="UP000193685">
    <property type="component" value="Unassembled WGS sequence"/>
</dbReference>
<dbReference type="GO" id="GO:0008171">
    <property type="term" value="F:O-methyltransferase activity"/>
    <property type="evidence" value="ECO:0007669"/>
    <property type="project" value="InterPro"/>
</dbReference>
<feature type="non-terminal residue" evidence="6">
    <location>
        <position position="1"/>
    </location>
</feature>
<organism evidence="6 7">
    <name type="scientific">Protomyces lactucae-debilis</name>
    <dbReference type="NCBI Taxonomy" id="2754530"/>
    <lineage>
        <taxon>Eukaryota</taxon>
        <taxon>Fungi</taxon>
        <taxon>Dikarya</taxon>
        <taxon>Ascomycota</taxon>
        <taxon>Taphrinomycotina</taxon>
        <taxon>Taphrinomycetes</taxon>
        <taxon>Taphrinales</taxon>
        <taxon>Protomycetaceae</taxon>
        <taxon>Protomyces</taxon>
    </lineage>
</organism>
<keyword evidence="1 6" id="KW-0489">Methyltransferase</keyword>
<dbReference type="PANTHER" id="PTHR10509">
    <property type="entry name" value="O-METHYLTRANSFERASE-RELATED"/>
    <property type="match status" value="1"/>
</dbReference>
<dbReference type="GO" id="GO:0032259">
    <property type="term" value="P:methylation"/>
    <property type="evidence" value="ECO:0007669"/>
    <property type="project" value="UniProtKB-KW"/>
</dbReference>
<dbReference type="InterPro" id="IPR029063">
    <property type="entry name" value="SAM-dependent_MTases_sf"/>
</dbReference>
<evidence type="ECO:0000313" key="6">
    <source>
        <dbReference type="EMBL" id="ORY76695.1"/>
    </source>
</evidence>
<evidence type="ECO:0000256" key="4">
    <source>
        <dbReference type="ARBA" id="ARBA00023453"/>
    </source>
</evidence>
<evidence type="ECO:0000256" key="1">
    <source>
        <dbReference type="ARBA" id="ARBA00022603"/>
    </source>
</evidence>
<proteinExistence type="inferred from homology"/>
<comment type="similarity">
    <text evidence="4">Belongs to the class I-like SAM-binding methyltransferase superfamily. Cation-dependent O-methyltransferase family.</text>
</comment>
<keyword evidence="3" id="KW-0949">S-adenosyl-L-methionine</keyword>
<dbReference type="GO" id="GO:0008757">
    <property type="term" value="F:S-adenosylmethionine-dependent methyltransferase activity"/>
    <property type="evidence" value="ECO:0007669"/>
    <property type="project" value="TreeGrafter"/>
</dbReference>
<dbReference type="CDD" id="cd02440">
    <property type="entry name" value="AdoMet_MTases"/>
    <property type="match status" value="1"/>
</dbReference>
<feature type="non-terminal residue" evidence="6">
    <location>
        <position position="226"/>
    </location>
</feature>
<dbReference type="GeneID" id="63783859"/>
<sequence>AIEHYAAAHSSPALPAYLLRHRDESAAAFGERLMISNLQAQLIMFLIQSHGFKNVLEIGTFTGFSALCFAEAGADSVLTLEFDERHASFAKLAIHAAGKSDVVRVLRGDAHALLRDKQQVGGKEQYDFVFIDAEKQGYQDYLTQILTRKLLKPNGLIVCDNTLRRGAVVLSGPPSRSPAESPEEKRRAESFEQDVNAIKTFNTFVAQHPQLSSILLPVFDGMSLIR</sequence>
<keyword evidence="7" id="KW-1185">Reference proteome</keyword>
<dbReference type="Pfam" id="PF01596">
    <property type="entry name" value="Methyltransf_3"/>
    <property type="match status" value="1"/>
</dbReference>
<comment type="caution">
    <text evidence="6">The sequence shown here is derived from an EMBL/GenBank/DDBJ whole genome shotgun (WGS) entry which is preliminary data.</text>
</comment>
<dbReference type="AlphaFoldDB" id="A0A1Y2F155"/>
<reference evidence="6 7" key="1">
    <citation type="submission" date="2016-07" db="EMBL/GenBank/DDBJ databases">
        <title>Pervasive Adenine N6-methylation of Active Genes in Fungi.</title>
        <authorList>
            <consortium name="DOE Joint Genome Institute"/>
            <person name="Mondo S.J."/>
            <person name="Dannebaum R.O."/>
            <person name="Kuo R.C."/>
            <person name="Labutti K."/>
            <person name="Haridas S."/>
            <person name="Kuo A."/>
            <person name="Salamov A."/>
            <person name="Ahrendt S.R."/>
            <person name="Lipzen A."/>
            <person name="Sullivan W."/>
            <person name="Andreopoulos W.B."/>
            <person name="Clum A."/>
            <person name="Lindquist E."/>
            <person name="Daum C."/>
            <person name="Ramamoorthy G.K."/>
            <person name="Gryganskyi A."/>
            <person name="Culley D."/>
            <person name="Magnuson J.K."/>
            <person name="James T.Y."/>
            <person name="O'Malley M.A."/>
            <person name="Stajich J.E."/>
            <person name="Spatafora J.W."/>
            <person name="Visel A."/>
            <person name="Grigoriev I.V."/>
        </authorList>
    </citation>
    <scope>NUCLEOTIDE SEQUENCE [LARGE SCALE GENOMIC DNA]</scope>
    <source>
        <strain evidence="6 7">12-1054</strain>
    </source>
</reference>
<keyword evidence="2 6" id="KW-0808">Transferase</keyword>
<dbReference type="SUPFAM" id="SSF53335">
    <property type="entry name" value="S-adenosyl-L-methionine-dependent methyltransferases"/>
    <property type="match status" value="1"/>
</dbReference>
<dbReference type="RefSeq" id="XP_040722775.1">
    <property type="nucleotide sequence ID" value="XM_040867260.1"/>
</dbReference>
<evidence type="ECO:0000313" key="7">
    <source>
        <dbReference type="Proteomes" id="UP000193685"/>
    </source>
</evidence>
<gene>
    <name evidence="6" type="ORF">BCR37DRAFT_337445</name>
</gene>
<dbReference type="OrthoDB" id="10251242at2759"/>
<dbReference type="InterPro" id="IPR002935">
    <property type="entry name" value="SAM_O-MeTrfase"/>
</dbReference>
<evidence type="ECO:0000256" key="5">
    <source>
        <dbReference type="SAM" id="MobiDB-lite"/>
    </source>
</evidence>
<dbReference type="OMA" id="VCFEGVF"/>